<dbReference type="Proteomes" id="UP000564496">
    <property type="component" value="Unassembled WGS sequence"/>
</dbReference>
<sequence>MSMNAPITATRLRERARAGVTAMHGFRRTALFWLLVLAFMGVSFPLGEMLIALVRIYNWPLVPAAGSIAERVAAVVLGLIVAVVGTSWSYFTATLLEGLMHKRAEVLLLVRPAGAATVTLRPMGRWTKATSLAGWPRGTGLGREIAEHARAHAWRAGHPLAAYAVAPMARRYEAAGMIVTRRWLGGLWCRVEDHHGPASIGNVNEQSA</sequence>
<organism evidence="2 3">
    <name type="scientific">Nocardioides panzhihuensis</name>
    <dbReference type="NCBI Taxonomy" id="860243"/>
    <lineage>
        <taxon>Bacteria</taxon>
        <taxon>Bacillati</taxon>
        <taxon>Actinomycetota</taxon>
        <taxon>Actinomycetes</taxon>
        <taxon>Propionibacteriales</taxon>
        <taxon>Nocardioidaceae</taxon>
        <taxon>Nocardioides</taxon>
    </lineage>
</organism>
<protein>
    <submittedName>
        <fullName evidence="2">Uncharacterized protein</fullName>
    </submittedName>
</protein>
<keyword evidence="1" id="KW-0812">Transmembrane</keyword>
<keyword evidence="3" id="KW-1185">Reference proteome</keyword>
<evidence type="ECO:0000313" key="3">
    <source>
        <dbReference type="Proteomes" id="UP000564496"/>
    </source>
</evidence>
<accession>A0A7Z0DTE6</accession>
<evidence type="ECO:0000256" key="1">
    <source>
        <dbReference type="SAM" id="Phobius"/>
    </source>
</evidence>
<comment type="caution">
    <text evidence="2">The sequence shown here is derived from an EMBL/GenBank/DDBJ whole genome shotgun (WGS) entry which is preliminary data.</text>
</comment>
<keyword evidence="1" id="KW-1133">Transmembrane helix</keyword>
<name>A0A7Z0DTE6_9ACTN</name>
<dbReference type="AlphaFoldDB" id="A0A7Z0DTE6"/>
<evidence type="ECO:0000313" key="2">
    <source>
        <dbReference type="EMBL" id="NYI81163.1"/>
    </source>
</evidence>
<gene>
    <name evidence="2" type="ORF">BJ988_005871</name>
</gene>
<dbReference type="EMBL" id="JACBZR010000002">
    <property type="protein sequence ID" value="NYI81163.1"/>
    <property type="molecule type" value="Genomic_DNA"/>
</dbReference>
<keyword evidence="1" id="KW-0472">Membrane</keyword>
<feature type="transmembrane region" description="Helical" evidence="1">
    <location>
        <begin position="31"/>
        <end position="52"/>
    </location>
</feature>
<reference evidence="2 3" key="1">
    <citation type="submission" date="2020-07" db="EMBL/GenBank/DDBJ databases">
        <title>Sequencing the genomes of 1000 actinobacteria strains.</title>
        <authorList>
            <person name="Klenk H.-P."/>
        </authorList>
    </citation>
    <scope>NUCLEOTIDE SEQUENCE [LARGE SCALE GENOMIC DNA]</scope>
    <source>
        <strain evidence="2 3">DSM 26487</strain>
    </source>
</reference>
<dbReference type="RefSeq" id="WP_179661751.1">
    <property type="nucleotide sequence ID" value="NZ_JACBZR010000002.1"/>
</dbReference>
<feature type="transmembrane region" description="Helical" evidence="1">
    <location>
        <begin position="72"/>
        <end position="93"/>
    </location>
</feature>
<proteinExistence type="predicted"/>